<dbReference type="Gene3D" id="3.40.50.2000">
    <property type="entry name" value="Glycogen Phosphorylase B"/>
    <property type="match status" value="2"/>
</dbReference>
<dbReference type="PANTHER" id="PTHR12526:SF630">
    <property type="entry name" value="GLYCOSYLTRANSFERASE"/>
    <property type="match status" value="1"/>
</dbReference>
<name>A0ABZ3H8I3_9BACT</name>
<dbReference type="SUPFAM" id="SSF53756">
    <property type="entry name" value="UDP-Glycosyltransferase/glycogen phosphorylase"/>
    <property type="match status" value="1"/>
</dbReference>
<dbReference type="RefSeq" id="WP_345972456.1">
    <property type="nucleotide sequence ID" value="NZ_CP147920.1"/>
</dbReference>
<dbReference type="PANTHER" id="PTHR12526">
    <property type="entry name" value="GLYCOSYLTRANSFERASE"/>
    <property type="match status" value="1"/>
</dbReference>
<dbReference type="InterPro" id="IPR001296">
    <property type="entry name" value="Glyco_trans_1"/>
</dbReference>
<proteinExistence type="predicted"/>
<evidence type="ECO:0000259" key="1">
    <source>
        <dbReference type="Pfam" id="PF00534"/>
    </source>
</evidence>
<evidence type="ECO:0000313" key="2">
    <source>
        <dbReference type="EMBL" id="XAU14823.1"/>
    </source>
</evidence>
<organism evidence="2 3">
    <name type="scientific">Sulfurimonas diazotrophicus</name>
    <dbReference type="NCBI Taxonomy" id="3131939"/>
    <lineage>
        <taxon>Bacteria</taxon>
        <taxon>Pseudomonadati</taxon>
        <taxon>Campylobacterota</taxon>
        <taxon>Epsilonproteobacteria</taxon>
        <taxon>Campylobacterales</taxon>
        <taxon>Sulfurimonadaceae</taxon>
        <taxon>Sulfurimonas</taxon>
    </lineage>
</organism>
<dbReference type="EC" id="2.4.-.-" evidence="2"/>
<dbReference type="EMBL" id="CP147920">
    <property type="protein sequence ID" value="XAU14823.1"/>
    <property type="molecule type" value="Genomic_DNA"/>
</dbReference>
<reference evidence="2 3" key="1">
    <citation type="submission" date="2024-03" db="EMBL/GenBank/DDBJ databases">
        <title>Sulfurimonas sp. HSL3-1.</title>
        <authorList>
            <person name="Wang S."/>
        </authorList>
    </citation>
    <scope>NUCLEOTIDE SEQUENCE [LARGE SCALE GENOMIC DNA]</scope>
    <source>
        <strain evidence="2 3">HSL3-1</strain>
    </source>
</reference>
<keyword evidence="2" id="KW-0808">Transferase</keyword>
<keyword evidence="3" id="KW-1185">Reference proteome</keyword>
<evidence type="ECO:0000313" key="3">
    <source>
        <dbReference type="Proteomes" id="UP001447842"/>
    </source>
</evidence>
<dbReference type="Pfam" id="PF00534">
    <property type="entry name" value="Glycos_transf_1"/>
    <property type="match status" value="1"/>
</dbReference>
<keyword evidence="2" id="KW-0328">Glycosyltransferase</keyword>
<dbReference type="GO" id="GO:0016757">
    <property type="term" value="F:glycosyltransferase activity"/>
    <property type="evidence" value="ECO:0007669"/>
    <property type="project" value="UniProtKB-KW"/>
</dbReference>
<gene>
    <name evidence="2" type="ORF">WCY31_11335</name>
</gene>
<sequence>MKSKDIIAVIEPVGGHGGLDYYDFNMLNSIKMQHGYDANLYTCDETSEYESVELVYKNIYGETNKFIRGLNYVKGTLFALLDAKRRSAKIVHLHFVDFGFLEYYNLILAKKVFGFRVVGTVHDVESFEKYAKGDSSRHNYEKFLTLLDAAVLHTEYAKNELVKNLKSNIVDAKKIETIYGPDFDVESLDSNFIEKNVAREHLNLPQDRKIILFFGQIKKVKGLDLLLKALAEVAKKEPSVLLVIAGKVWKDDYSEYENIIEEYGLANYVDQRIGYVNNDDVPHYFNAADLVVLPYRKIYNSGVLIRSMSFGTPVLASDFGPFKEFIIPGKNGFLFEAENVESLAENLHEIMADMTSLKQVSLEERASIKEHFALDSIGKQYCDLYESVLNM</sequence>
<feature type="domain" description="Glycosyl transferase family 1" evidence="1">
    <location>
        <begin position="197"/>
        <end position="357"/>
    </location>
</feature>
<protein>
    <submittedName>
        <fullName evidence="2">Glycosyltransferase family 4 protein</fullName>
        <ecNumber evidence="2">2.4.-.-</ecNumber>
    </submittedName>
</protein>
<dbReference type="CDD" id="cd03801">
    <property type="entry name" value="GT4_PimA-like"/>
    <property type="match status" value="1"/>
</dbReference>
<dbReference type="Proteomes" id="UP001447842">
    <property type="component" value="Chromosome"/>
</dbReference>
<accession>A0ABZ3H8I3</accession>